<keyword evidence="4 7" id="KW-0812">Transmembrane</keyword>
<evidence type="ECO:0000256" key="4">
    <source>
        <dbReference type="ARBA" id="ARBA00022692"/>
    </source>
</evidence>
<dbReference type="AlphaFoldDB" id="A0A6P1MDF8"/>
<reference evidence="9 10" key="1">
    <citation type="submission" date="2020-01" db="EMBL/GenBank/DDBJ databases">
        <title>Genomic analysis of Aminipila sp. CBA3637.</title>
        <authorList>
            <person name="Kim Y.B."/>
            <person name="Roh S.W."/>
        </authorList>
    </citation>
    <scope>NUCLEOTIDE SEQUENCE [LARGE SCALE GENOMIC DNA]</scope>
    <source>
        <strain evidence="9 10">CBA3637</strain>
    </source>
</reference>
<keyword evidence="6 7" id="KW-0472">Membrane</keyword>
<evidence type="ECO:0000313" key="10">
    <source>
        <dbReference type="Proteomes" id="UP000463883"/>
    </source>
</evidence>
<gene>
    <name evidence="9" type="ORF">Ami3637_06260</name>
</gene>
<evidence type="ECO:0000259" key="8">
    <source>
        <dbReference type="Pfam" id="PF00535"/>
    </source>
</evidence>
<name>A0A6P1MDF8_9FIRM</name>
<evidence type="ECO:0000313" key="9">
    <source>
        <dbReference type="EMBL" id="QHI72052.1"/>
    </source>
</evidence>
<dbReference type="GO" id="GO:0005886">
    <property type="term" value="C:plasma membrane"/>
    <property type="evidence" value="ECO:0007669"/>
    <property type="project" value="TreeGrafter"/>
</dbReference>
<evidence type="ECO:0000256" key="1">
    <source>
        <dbReference type="ARBA" id="ARBA00004141"/>
    </source>
</evidence>
<feature type="domain" description="Glycosyltransferase 2-like" evidence="8">
    <location>
        <begin position="3"/>
        <end position="150"/>
    </location>
</feature>
<dbReference type="PANTHER" id="PTHR48090:SF1">
    <property type="entry name" value="PROPHAGE BACTOPRENOL GLUCOSYL TRANSFERASE HOMOLOG"/>
    <property type="match status" value="1"/>
</dbReference>
<keyword evidence="2" id="KW-0328">Glycosyltransferase</keyword>
<feature type="transmembrane region" description="Helical" evidence="7">
    <location>
        <begin position="222"/>
        <end position="241"/>
    </location>
</feature>
<dbReference type="SUPFAM" id="SSF53448">
    <property type="entry name" value="Nucleotide-diphospho-sugar transferases"/>
    <property type="match status" value="1"/>
</dbReference>
<comment type="subcellular location">
    <subcellularLocation>
        <location evidence="1">Membrane</location>
        <topology evidence="1">Multi-pass membrane protein</topology>
    </subcellularLocation>
</comment>
<sequence>MLTVIIPAYNEADNILITSETICQILEDNQIEYELIFIDDGSKDDTFEKIKCANQLMQNIKGYKFSRNFGKEMAISAGLNFSKGECCAVLDCDLQHPPEILVDMYNKWLEGYKIIEGIKVNRGKEPVIYKFFSKIFYNIIYKLTKLDLCNSSDFKLLDRQVVDIIKKMPERRPFFRAMSFWCGFKSTKMEYEVKERKYGMTKWNFQGLFRYALSNITSFSSAPLQIVTILGVIFMILSAYLGSVTLYKYFMGAAVEGFSTVILLLLIMGGALMTSLGTIGYYIGKIYDEIKLRPKYIIEDQINA</sequence>
<evidence type="ECO:0000256" key="3">
    <source>
        <dbReference type="ARBA" id="ARBA00022679"/>
    </source>
</evidence>
<evidence type="ECO:0000256" key="7">
    <source>
        <dbReference type="SAM" id="Phobius"/>
    </source>
</evidence>
<keyword evidence="10" id="KW-1185">Reference proteome</keyword>
<evidence type="ECO:0000256" key="6">
    <source>
        <dbReference type="ARBA" id="ARBA00023136"/>
    </source>
</evidence>
<dbReference type="Pfam" id="PF00535">
    <property type="entry name" value="Glycos_transf_2"/>
    <property type="match status" value="1"/>
</dbReference>
<dbReference type="InterPro" id="IPR001173">
    <property type="entry name" value="Glyco_trans_2-like"/>
</dbReference>
<dbReference type="InterPro" id="IPR029044">
    <property type="entry name" value="Nucleotide-diphossugar_trans"/>
</dbReference>
<dbReference type="RefSeq" id="WP_162361822.1">
    <property type="nucleotide sequence ID" value="NZ_CP047591.1"/>
</dbReference>
<organism evidence="9 10">
    <name type="scientific">Aminipila terrae</name>
    <dbReference type="NCBI Taxonomy" id="2697030"/>
    <lineage>
        <taxon>Bacteria</taxon>
        <taxon>Bacillati</taxon>
        <taxon>Bacillota</taxon>
        <taxon>Clostridia</taxon>
        <taxon>Peptostreptococcales</taxon>
        <taxon>Anaerovoracaceae</taxon>
        <taxon>Aminipila</taxon>
    </lineage>
</organism>
<protein>
    <submittedName>
        <fullName evidence="9">Glycosyltransferase</fullName>
    </submittedName>
</protein>
<dbReference type="InterPro" id="IPR050256">
    <property type="entry name" value="Glycosyltransferase_2"/>
</dbReference>
<evidence type="ECO:0000256" key="2">
    <source>
        <dbReference type="ARBA" id="ARBA00022676"/>
    </source>
</evidence>
<keyword evidence="3 9" id="KW-0808">Transferase</keyword>
<dbReference type="GO" id="GO:0016757">
    <property type="term" value="F:glycosyltransferase activity"/>
    <property type="evidence" value="ECO:0007669"/>
    <property type="project" value="UniProtKB-KW"/>
</dbReference>
<accession>A0A6P1MDF8</accession>
<dbReference type="Proteomes" id="UP000463883">
    <property type="component" value="Chromosome"/>
</dbReference>
<dbReference type="KEGG" id="amic:Ami3637_06260"/>
<evidence type="ECO:0000256" key="5">
    <source>
        <dbReference type="ARBA" id="ARBA00022989"/>
    </source>
</evidence>
<dbReference type="PANTHER" id="PTHR48090">
    <property type="entry name" value="UNDECAPRENYL-PHOSPHATE 4-DEOXY-4-FORMAMIDO-L-ARABINOSE TRANSFERASE-RELATED"/>
    <property type="match status" value="1"/>
</dbReference>
<proteinExistence type="predicted"/>
<keyword evidence="5 7" id="KW-1133">Transmembrane helix</keyword>
<feature type="transmembrane region" description="Helical" evidence="7">
    <location>
        <begin position="261"/>
        <end position="283"/>
    </location>
</feature>
<dbReference type="EMBL" id="CP047591">
    <property type="protein sequence ID" value="QHI72052.1"/>
    <property type="molecule type" value="Genomic_DNA"/>
</dbReference>
<dbReference type="Gene3D" id="3.90.550.10">
    <property type="entry name" value="Spore Coat Polysaccharide Biosynthesis Protein SpsA, Chain A"/>
    <property type="match status" value="1"/>
</dbReference>
<dbReference type="CDD" id="cd04187">
    <property type="entry name" value="DPM1_like_bac"/>
    <property type="match status" value="1"/>
</dbReference>